<sequence length="210" mass="22091">MGWLILLAIGAAAFGLTRLLGAPRTLASFIGAALMLGATGYALQGRPGLAGRPAATARAGSTLDPGVAELRTRMWGRFTSAEPYFFAADALERSGAQANAVRLLLGGVNAQPQNAALWTGLGTAYAEHDGTVSPAARFAFNRAMQLAPDHPAPPYFLGLALVRAGQFGEAQRWWLRAYAITPDALTYRAEIGRRLTLLEALIASGAGNLR</sequence>
<dbReference type="InterPro" id="IPR011990">
    <property type="entry name" value="TPR-like_helical_dom_sf"/>
</dbReference>
<dbReference type="Proteomes" id="UP000219494">
    <property type="component" value="Unassembled WGS sequence"/>
</dbReference>
<dbReference type="SUPFAM" id="SSF48452">
    <property type="entry name" value="TPR-like"/>
    <property type="match status" value="1"/>
</dbReference>
<accession>A0A285QZE3</accession>
<dbReference type="RefSeq" id="WP_097063909.1">
    <property type="nucleotide sequence ID" value="NZ_OBMI01000002.1"/>
</dbReference>
<evidence type="ECO:0000313" key="1">
    <source>
        <dbReference type="EMBL" id="SOB86954.1"/>
    </source>
</evidence>
<protein>
    <submittedName>
        <fullName evidence="1">Uncharacterized protein</fullName>
    </submittedName>
</protein>
<organism evidence="1 2">
    <name type="scientific">Sphingomonas guangdongensis</name>
    <dbReference type="NCBI Taxonomy" id="1141890"/>
    <lineage>
        <taxon>Bacteria</taxon>
        <taxon>Pseudomonadati</taxon>
        <taxon>Pseudomonadota</taxon>
        <taxon>Alphaproteobacteria</taxon>
        <taxon>Sphingomonadales</taxon>
        <taxon>Sphingomonadaceae</taxon>
        <taxon>Sphingomonas</taxon>
    </lineage>
</organism>
<dbReference type="AlphaFoldDB" id="A0A285QZE3"/>
<reference evidence="1 2" key="1">
    <citation type="submission" date="2017-07" db="EMBL/GenBank/DDBJ databases">
        <authorList>
            <person name="Sun Z.S."/>
            <person name="Albrecht U."/>
            <person name="Echele G."/>
            <person name="Lee C.C."/>
        </authorList>
    </citation>
    <scope>NUCLEOTIDE SEQUENCE [LARGE SCALE GENOMIC DNA]</scope>
    <source>
        <strain evidence="1 2">CGMCC 1.12672</strain>
    </source>
</reference>
<gene>
    <name evidence="1" type="ORF">SAMN06297144_2073</name>
</gene>
<dbReference type="EMBL" id="OBMI01000002">
    <property type="protein sequence ID" value="SOB86954.1"/>
    <property type="molecule type" value="Genomic_DNA"/>
</dbReference>
<keyword evidence="2" id="KW-1185">Reference proteome</keyword>
<name>A0A285QZE3_9SPHN</name>
<proteinExistence type="predicted"/>
<dbReference type="OrthoDB" id="7390129at2"/>
<dbReference type="Gene3D" id="1.25.40.10">
    <property type="entry name" value="Tetratricopeptide repeat domain"/>
    <property type="match status" value="1"/>
</dbReference>
<evidence type="ECO:0000313" key="2">
    <source>
        <dbReference type="Proteomes" id="UP000219494"/>
    </source>
</evidence>